<dbReference type="EC" id="1.1.1.102" evidence="9"/>
<evidence type="ECO:0000256" key="2">
    <source>
        <dbReference type="ARBA" id="ARBA00004760"/>
    </source>
</evidence>
<dbReference type="InterPro" id="IPR002347">
    <property type="entry name" value="SDR_fam"/>
</dbReference>
<dbReference type="InterPro" id="IPR036291">
    <property type="entry name" value="NAD(P)-bd_dom_sf"/>
</dbReference>
<evidence type="ECO:0000256" key="5">
    <source>
        <dbReference type="ARBA" id="ARBA00022857"/>
    </source>
</evidence>
<dbReference type="PANTHER" id="PTHR43550">
    <property type="entry name" value="3-KETODIHYDROSPHINGOSINE REDUCTASE"/>
    <property type="match status" value="1"/>
</dbReference>
<keyword evidence="6" id="KW-0746">Sphingolipid metabolism</keyword>
<dbReference type="InterPro" id="IPR045022">
    <property type="entry name" value="KDSR-like"/>
</dbReference>
<evidence type="ECO:0000256" key="3">
    <source>
        <dbReference type="ARBA" id="ARBA00004991"/>
    </source>
</evidence>
<accession>A0ABR1AY40</accession>
<comment type="pathway">
    <text evidence="3">Sphingolipid metabolism.</text>
</comment>
<keyword evidence="4" id="KW-0256">Endoplasmic reticulum</keyword>
<evidence type="ECO:0000256" key="1">
    <source>
        <dbReference type="ARBA" id="ARBA00004240"/>
    </source>
</evidence>
<keyword evidence="5" id="KW-0521">NADP</keyword>
<proteinExistence type="predicted"/>
<name>A0ABR1AY40_POLSC</name>
<evidence type="ECO:0000256" key="4">
    <source>
        <dbReference type="ARBA" id="ARBA00022824"/>
    </source>
</evidence>
<dbReference type="PRINTS" id="PR00081">
    <property type="entry name" value="GDHRDH"/>
</dbReference>
<dbReference type="SUPFAM" id="SSF51735">
    <property type="entry name" value="NAD(P)-binding Rossmann-fold domains"/>
    <property type="match status" value="1"/>
</dbReference>
<keyword evidence="11" id="KW-1185">Reference proteome</keyword>
<dbReference type="Gene3D" id="3.40.50.720">
    <property type="entry name" value="NAD(P)-binding Rossmann-like Domain"/>
    <property type="match status" value="1"/>
</dbReference>
<evidence type="ECO:0000256" key="8">
    <source>
        <dbReference type="ARBA" id="ARBA00023098"/>
    </source>
</evidence>
<comment type="subcellular location">
    <subcellularLocation>
        <location evidence="1">Endoplasmic reticulum</location>
    </subcellularLocation>
</comment>
<keyword evidence="8" id="KW-0443">Lipid metabolism</keyword>
<organism evidence="10 11">
    <name type="scientific">Polyplax serrata</name>
    <name type="common">Common mouse louse</name>
    <dbReference type="NCBI Taxonomy" id="468196"/>
    <lineage>
        <taxon>Eukaryota</taxon>
        <taxon>Metazoa</taxon>
        <taxon>Ecdysozoa</taxon>
        <taxon>Arthropoda</taxon>
        <taxon>Hexapoda</taxon>
        <taxon>Insecta</taxon>
        <taxon>Pterygota</taxon>
        <taxon>Neoptera</taxon>
        <taxon>Paraneoptera</taxon>
        <taxon>Psocodea</taxon>
        <taxon>Troctomorpha</taxon>
        <taxon>Phthiraptera</taxon>
        <taxon>Anoplura</taxon>
        <taxon>Polyplacidae</taxon>
        <taxon>Polyplax</taxon>
    </lineage>
</organism>
<dbReference type="Proteomes" id="UP001359485">
    <property type="component" value="Unassembled WGS sequence"/>
</dbReference>
<evidence type="ECO:0000256" key="9">
    <source>
        <dbReference type="ARBA" id="ARBA00026112"/>
    </source>
</evidence>
<evidence type="ECO:0000313" key="11">
    <source>
        <dbReference type="Proteomes" id="UP001359485"/>
    </source>
</evidence>
<dbReference type="Pfam" id="PF00106">
    <property type="entry name" value="adh_short"/>
    <property type="match status" value="1"/>
</dbReference>
<dbReference type="CDD" id="cd08939">
    <property type="entry name" value="KDSR-like_SDR_c"/>
    <property type="match status" value="1"/>
</dbReference>
<reference evidence="10 11" key="1">
    <citation type="submission" date="2023-09" db="EMBL/GenBank/DDBJ databases">
        <title>Genomes of two closely related lineages of the louse Polyplax serrata with different host specificities.</title>
        <authorList>
            <person name="Martinu J."/>
            <person name="Tarabai H."/>
            <person name="Stefka J."/>
            <person name="Hypsa V."/>
        </authorList>
    </citation>
    <scope>NUCLEOTIDE SEQUENCE [LARGE SCALE GENOMIC DNA]</scope>
    <source>
        <strain evidence="10">98ZLc_SE</strain>
    </source>
</reference>
<comment type="caution">
    <text evidence="10">The sequence shown here is derived from an EMBL/GenBank/DDBJ whole genome shotgun (WGS) entry which is preliminary data.</text>
</comment>
<evidence type="ECO:0000256" key="6">
    <source>
        <dbReference type="ARBA" id="ARBA00022919"/>
    </source>
</evidence>
<evidence type="ECO:0000313" key="10">
    <source>
        <dbReference type="EMBL" id="KAK6631273.1"/>
    </source>
</evidence>
<evidence type="ECO:0000256" key="7">
    <source>
        <dbReference type="ARBA" id="ARBA00023002"/>
    </source>
</evidence>
<comment type="pathway">
    <text evidence="2">Lipid metabolism; sphingolipid metabolism.</text>
</comment>
<gene>
    <name evidence="10" type="ORF">RUM44_005799</name>
</gene>
<dbReference type="PANTHER" id="PTHR43550:SF3">
    <property type="entry name" value="3-KETODIHYDROSPHINGOSINE REDUCTASE"/>
    <property type="match status" value="1"/>
</dbReference>
<dbReference type="EMBL" id="JAWJWF010000006">
    <property type="protein sequence ID" value="KAK6631273.1"/>
    <property type="molecule type" value="Genomic_DNA"/>
</dbReference>
<protein>
    <recommendedName>
        <fullName evidence="9">3-dehydrosphinganine reductase</fullName>
        <ecNumber evidence="9">1.1.1.102</ecNumber>
    </recommendedName>
</protein>
<keyword evidence="7" id="KW-0560">Oxidoreductase</keyword>
<sequence>MVTESNVYAFQVTQHDKDEEVTGGSSGIGKSVAIEAARRGAHVTIIARNIEKLRLAVEEIKKEAKCPEVQTIKYISLDVANESQLIEEKFNKIEEEVGPIFLLVNCAGRAIFGRLQDVKEEDYRYMMDLNFFGTIIPTLFLANKMKTRNEGHIVITGSQGSLIGIYGMGAYCSSKFALRGFTESLYMELSPYNVSVTLCLPPDTKTPGFEIEEKSKPEVTKEISKAAGLFEPEVVARQLLSDALNGNFFSVVGFESLILTTLCSGMSPVSSLIEGILSISLMSFLKIHFTWLSLPLQ</sequence>